<dbReference type="EMBL" id="IACF01002909">
    <property type="protein sequence ID" value="LAB68544.1"/>
    <property type="molecule type" value="mRNA"/>
</dbReference>
<keyword evidence="8" id="KW-0378">Hydrolase</keyword>
<keyword evidence="10" id="KW-0718">Serine biosynthesis</keyword>
<evidence type="ECO:0000256" key="6">
    <source>
        <dbReference type="ARBA" id="ARBA00022605"/>
    </source>
</evidence>
<dbReference type="PANTHER" id="PTHR43344">
    <property type="entry name" value="PHOSPHOSERINE PHOSPHATASE"/>
    <property type="match status" value="1"/>
</dbReference>
<dbReference type="NCBIfam" id="TIGR00338">
    <property type="entry name" value="serB"/>
    <property type="match status" value="1"/>
</dbReference>
<dbReference type="UniPathway" id="UPA00135">
    <property type="reaction ID" value="UER00198"/>
</dbReference>
<dbReference type="InterPro" id="IPR023214">
    <property type="entry name" value="HAD_sf"/>
</dbReference>
<evidence type="ECO:0000256" key="10">
    <source>
        <dbReference type="ARBA" id="ARBA00023299"/>
    </source>
</evidence>
<dbReference type="Pfam" id="PF00702">
    <property type="entry name" value="Hydrolase"/>
    <property type="match status" value="1"/>
</dbReference>
<dbReference type="GO" id="GO:0036424">
    <property type="term" value="F:L-phosphoserine phosphatase activity"/>
    <property type="evidence" value="ECO:0007669"/>
    <property type="project" value="InterPro"/>
</dbReference>
<dbReference type="CDD" id="cd04309">
    <property type="entry name" value="HAD_PSP_eu"/>
    <property type="match status" value="1"/>
</dbReference>
<comment type="cofactor">
    <cofactor evidence="1">
        <name>Mg(2+)</name>
        <dbReference type="ChEBI" id="CHEBI:18420"/>
    </cofactor>
</comment>
<dbReference type="Gene3D" id="3.40.50.1000">
    <property type="entry name" value="HAD superfamily/HAD-like"/>
    <property type="match status" value="1"/>
</dbReference>
<evidence type="ECO:0000256" key="1">
    <source>
        <dbReference type="ARBA" id="ARBA00001946"/>
    </source>
</evidence>
<organism evidence="13">
    <name type="scientific">Hirondellea gigas</name>
    <dbReference type="NCBI Taxonomy" id="1518452"/>
    <lineage>
        <taxon>Eukaryota</taxon>
        <taxon>Metazoa</taxon>
        <taxon>Ecdysozoa</taxon>
        <taxon>Arthropoda</taxon>
        <taxon>Crustacea</taxon>
        <taxon>Multicrustacea</taxon>
        <taxon>Malacostraca</taxon>
        <taxon>Eumalacostraca</taxon>
        <taxon>Peracarida</taxon>
        <taxon>Amphipoda</taxon>
        <taxon>Amphilochidea</taxon>
        <taxon>Lysianassida</taxon>
        <taxon>Lysianassidira</taxon>
        <taxon>Lysianassoidea</taxon>
        <taxon>Lysianassidae</taxon>
        <taxon>Hirondellea</taxon>
    </lineage>
</organism>
<evidence type="ECO:0000256" key="7">
    <source>
        <dbReference type="ARBA" id="ARBA00022723"/>
    </source>
</evidence>
<dbReference type="InterPro" id="IPR036412">
    <property type="entry name" value="HAD-like_sf"/>
</dbReference>
<dbReference type="GO" id="GO:0006564">
    <property type="term" value="P:L-serine biosynthetic process"/>
    <property type="evidence" value="ECO:0007669"/>
    <property type="project" value="UniProtKB-KW"/>
</dbReference>
<evidence type="ECO:0000256" key="5">
    <source>
        <dbReference type="ARBA" id="ARBA00015196"/>
    </source>
</evidence>
<feature type="active site" description="Proton donor" evidence="12">
    <location>
        <position position="38"/>
    </location>
</feature>
<dbReference type="InterPro" id="IPR004469">
    <property type="entry name" value="PSP"/>
</dbReference>
<evidence type="ECO:0000256" key="2">
    <source>
        <dbReference type="ARBA" id="ARBA00005135"/>
    </source>
</evidence>
<dbReference type="EC" id="3.1.3.3" evidence="4"/>
<evidence type="ECO:0000256" key="12">
    <source>
        <dbReference type="PIRSR" id="PIRSR604469-1"/>
    </source>
</evidence>
<evidence type="ECO:0000256" key="11">
    <source>
        <dbReference type="ARBA" id="ARBA00031693"/>
    </source>
</evidence>
<evidence type="ECO:0000256" key="3">
    <source>
        <dbReference type="ARBA" id="ARBA00009184"/>
    </source>
</evidence>
<evidence type="ECO:0000313" key="13">
    <source>
        <dbReference type="EMBL" id="LAB68544.1"/>
    </source>
</evidence>
<dbReference type="InterPro" id="IPR050582">
    <property type="entry name" value="HAD-like_SerB"/>
</dbReference>
<dbReference type="PANTHER" id="PTHR43344:SF2">
    <property type="entry name" value="PHOSPHOSERINE PHOSPHATASE"/>
    <property type="match status" value="1"/>
</dbReference>
<dbReference type="AlphaFoldDB" id="A0A2P2I3D0"/>
<keyword evidence="9" id="KW-0460">Magnesium</keyword>
<dbReference type="Gene3D" id="1.10.150.210">
    <property type="entry name" value="Phosphoserine phosphatase, domain 2"/>
    <property type="match status" value="1"/>
</dbReference>
<dbReference type="GO" id="GO:0005737">
    <property type="term" value="C:cytoplasm"/>
    <property type="evidence" value="ECO:0007669"/>
    <property type="project" value="TreeGrafter"/>
</dbReference>
<comment type="similarity">
    <text evidence="3">Belongs to the HAD-like hydrolase superfamily. SerB family.</text>
</comment>
<feature type="active site" description="Nucleophile" evidence="12">
    <location>
        <position position="36"/>
    </location>
</feature>
<dbReference type="FunFam" id="3.40.50.1000:FF:000077">
    <property type="entry name" value="Phosphoserine phosphatase, chloroplastic"/>
    <property type="match status" value="1"/>
</dbReference>
<comment type="pathway">
    <text evidence="2">Amino-acid biosynthesis; L-serine biosynthesis; L-serine from 3-phospho-D-glycerate: step 3/3.</text>
</comment>
<protein>
    <recommendedName>
        <fullName evidence="5">Phosphoserine phosphatase</fullName>
        <ecNumber evidence="4">3.1.3.3</ecNumber>
    </recommendedName>
    <alternativeName>
        <fullName evidence="11">O-phosphoserine phosphohydrolase</fullName>
    </alternativeName>
</protein>
<dbReference type="SUPFAM" id="SSF56784">
    <property type="entry name" value="HAD-like"/>
    <property type="match status" value="1"/>
</dbReference>
<dbReference type="GO" id="GO:0000287">
    <property type="term" value="F:magnesium ion binding"/>
    <property type="evidence" value="ECO:0007669"/>
    <property type="project" value="TreeGrafter"/>
</dbReference>
<keyword evidence="6" id="KW-0028">Amino-acid biosynthesis</keyword>
<sequence>MPINNRENNNICLEWGQPNLSDTVEAWRNADAVCFDVDSTVIVDEGLDQLAAFCDKGELIRKITQEAMRGGLEFREALRTRLNLLRPSMETVQKFTRAHPPILTPGIKELVSNLHSRQVDVYLVSGGFTSLIAPVARALDIPLENIYANRLKFFFDGEYAGFDEAQPTSRSGGKAEVIATLQQLHGYGCVVMVGDGVTDMEACPPAQAFIGFGGNVVRESVKKHASLYVSDFKTLINELNSVD</sequence>
<accession>A0A2P2I3D0</accession>
<evidence type="ECO:0000256" key="9">
    <source>
        <dbReference type="ARBA" id="ARBA00022842"/>
    </source>
</evidence>
<evidence type="ECO:0000256" key="8">
    <source>
        <dbReference type="ARBA" id="ARBA00022801"/>
    </source>
</evidence>
<reference evidence="13" key="1">
    <citation type="journal article" date="2018" name="Biosci. Biotechnol. Biochem.">
        <title>Polysaccharide hydrolase of the hadal zone amphipods Hirondellea gigas.</title>
        <authorList>
            <person name="Kobayashi H."/>
            <person name="Nagahama T."/>
            <person name="Arai W."/>
            <person name="Sasagawa Y."/>
            <person name="Umeda M."/>
            <person name="Hayashi T."/>
            <person name="Nikaido I."/>
            <person name="Watanabe H."/>
            <person name="Oguri K."/>
            <person name="Kitazato H."/>
            <person name="Fujioka K."/>
            <person name="Kido Y."/>
            <person name="Takami H."/>
        </authorList>
    </citation>
    <scope>NUCLEOTIDE SEQUENCE</scope>
    <source>
        <tissue evidence="13">Whole body</tissue>
    </source>
</reference>
<keyword evidence="7" id="KW-0479">Metal-binding</keyword>
<dbReference type="NCBIfam" id="TIGR01488">
    <property type="entry name" value="HAD-SF-IB"/>
    <property type="match status" value="1"/>
</dbReference>
<evidence type="ECO:0000256" key="4">
    <source>
        <dbReference type="ARBA" id="ARBA00012640"/>
    </source>
</evidence>
<proteinExistence type="evidence at transcript level"/>
<name>A0A2P2I3D0_9CRUS</name>